<evidence type="ECO:0000256" key="1">
    <source>
        <dbReference type="SAM" id="MobiDB-lite"/>
    </source>
</evidence>
<dbReference type="AlphaFoldDB" id="A0A4Z0A7I6"/>
<organism evidence="2 3">
    <name type="scientific">Hericium alpestre</name>
    <dbReference type="NCBI Taxonomy" id="135208"/>
    <lineage>
        <taxon>Eukaryota</taxon>
        <taxon>Fungi</taxon>
        <taxon>Dikarya</taxon>
        <taxon>Basidiomycota</taxon>
        <taxon>Agaricomycotina</taxon>
        <taxon>Agaricomycetes</taxon>
        <taxon>Russulales</taxon>
        <taxon>Hericiaceae</taxon>
        <taxon>Hericium</taxon>
    </lineage>
</organism>
<comment type="caution">
    <text evidence="2">The sequence shown here is derived from an EMBL/GenBank/DDBJ whole genome shotgun (WGS) entry which is preliminary data.</text>
</comment>
<evidence type="ECO:0000313" key="3">
    <source>
        <dbReference type="Proteomes" id="UP000298061"/>
    </source>
</evidence>
<gene>
    <name evidence="2" type="ORF">EWM64_g1708</name>
</gene>
<dbReference type="Proteomes" id="UP000298061">
    <property type="component" value="Unassembled WGS sequence"/>
</dbReference>
<evidence type="ECO:0000313" key="2">
    <source>
        <dbReference type="EMBL" id="TFY82307.1"/>
    </source>
</evidence>
<keyword evidence="3" id="KW-1185">Reference proteome</keyword>
<accession>A0A4Z0A7I6</accession>
<proteinExistence type="predicted"/>
<protein>
    <submittedName>
        <fullName evidence="2">Uncharacterized protein</fullName>
    </submittedName>
</protein>
<feature type="compositionally biased region" description="Basic and acidic residues" evidence="1">
    <location>
        <begin position="15"/>
        <end position="33"/>
    </location>
</feature>
<sequence>MKIDERVEGMPQAHGDVKRRDGEQHERDEDERPPALCAPMQNAEACAEAGEVEA</sequence>
<name>A0A4Z0A7I6_9AGAM</name>
<reference evidence="2 3" key="1">
    <citation type="submission" date="2019-02" db="EMBL/GenBank/DDBJ databases">
        <title>Genome sequencing of the rare red list fungi Hericium alpestre (H. flagellum).</title>
        <authorList>
            <person name="Buettner E."/>
            <person name="Kellner H."/>
        </authorList>
    </citation>
    <scope>NUCLEOTIDE SEQUENCE [LARGE SCALE GENOMIC DNA]</scope>
    <source>
        <strain evidence="2 3">DSM 108284</strain>
    </source>
</reference>
<dbReference type="EMBL" id="SFCI01000121">
    <property type="protein sequence ID" value="TFY82307.1"/>
    <property type="molecule type" value="Genomic_DNA"/>
</dbReference>
<feature type="region of interest" description="Disordered" evidence="1">
    <location>
        <begin position="1"/>
        <end position="37"/>
    </location>
</feature>